<dbReference type="EMBL" id="JBJUIK010000011">
    <property type="protein sequence ID" value="KAL3513314.1"/>
    <property type="molecule type" value="Genomic_DNA"/>
</dbReference>
<accession>A0ABD2Z1C2</accession>
<dbReference type="AlphaFoldDB" id="A0ABD2Z1C2"/>
<protein>
    <submittedName>
        <fullName evidence="1">Uncharacterized protein</fullName>
    </submittedName>
</protein>
<comment type="caution">
    <text evidence="1">The sequence shown here is derived from an EMBL/GenBank/DDBJ whole genome shotgun (WGS) entry which is preliminary data.</text>
</comment>
<gene>
    <name evidence="1" type="ORF">ACH5RR_026031</name>
</gene>
<organism evidence="1 2">
    <name type="scientific">Cinchona calisaya</name>
    <dbReference type="NCBI Taxonomy" id="153742"/>
    <lineage>
        <taxon>Eukaryota</taxon>
        <taxon>Viridiplantae</taxon>
        <taxon>Streptophyta</taxon>
        <taxon>Embryophyta</taxon>
        <taxon>Tracheophyta</taxon>
        <taxon>Spermatophyta</taxon>
        <taxon>Magnoliopsida</taxon>
        <taxon>eudicotyledons</taxon>
        <taxon>Gunneridae</taxon>
        <taxon>Pentapetalae</taxon>
        <taxon>asterids</taxon>
        <taxon>lamiids</taxon>
        <taxon>Gentianales</taxon>
        <taxon>Rubiaceae</taxon>
        <taxon>Cinchonoideae</taxon>
        <taxon>Cinchoneae</taxon>
        <taxon>Cinchona</taxon>
    </lineage>
</organism>
<proteinExistence type="predicted"/>
<name>A0ABD2Z1C2_9GENT</name>
<reference evidence="1 2" key="1">
    <citation type="submission" date="2024-11" db="EMBL/GenBank/DDBJ databases">
        <title>A near-complete genome assembly of Cinchona calisaya.</title>
        <authorList>
            <person name="Lian D.C."/>
            <person name="Zhao X.W."/>
            <person name="Wei L."/>
        </authorList>
    </citation>
    <scope>NUCLEOTIDE SEQUENCE [LARGE SCALE GENOMIC DNA]</scope>
    <source>
        <tissue evidence="1">Nenye</tissue>
    </source>
</reference>
<sequence>MEFITHSAKASVKRQLMIVVLAYGCWKIWKSRNKKRFEDRYTSSEQSVHVVLSQILHVTTIFPPSCKSTKDFIWRDKGLVGKLRREVVASPIVLKWSPPPHPVHMLNTTEPFRAVQGLASGKGALRNHQGKILVGFSHTCSCNSSLEAGARAGLGSSGTNRGRFGNFDCSSYGSIQIATEDCSNSLGDSILAASICFLLSYSRF</sequence>
<keyword evidence="2" id="KW-1185">Reference proteome</keyword>
<dbReference type="Proteomes" id="UP001630127">
    <property type="component" value="Unassembled WGS sequence"/>
</dbReference>
<evidence type="ECO:0000313" key="1">
    <source>
        <dbReference type="EMBL" id="KAL3513314.1"/>
    </source>
</evidence>
<evidence type="ECO:0000313" key="2">
    <source>
        <dbReference type="Proteomes" id="UP001630127"/>
    </source>
</evidence>